<dbReference type="AlphaFoldDB" id="A0AAD5LIX6"/>
<comment type="similarity">
    <text evidence="2">Belongs to the nucleobase:cation symporter-2 (NCS2) (TC 2.A.40) family. Azg-like subfamily.</text>
</comment>
<feature type="transmembrane region" description="Helical" evidence="7">
    <location>
        <begin position="78"/>
        <end position="94"/>
    </location>
</feature>
<evidence type="ECO:0000256" key="2">
    <source>
        <dbReference type="ARBA" id="ARBA00005697"/>
    </source>
</evidence>
<dbReference type="Proteomes" id="UP001209570">
    <property type="component" value="Unassembled WGS sequence"/>
</dbReference>
<keyword evidence="3" id="KW-0813">Transport</keyword>
<feature type="transmembrane region" description="Helical" evidence="7">
    <location>
        <begin position="175"/>
        <end position="193"/>
    </location>
</feature>
<comment type="subcellular location">
    <subcellularLocation>
        <location evidence="1">Endomembrane system</location>
        <topology evidence="1">Multi-pass membrane protein</topology>
    </subcellularLocation>
</comment>
<keyword evidence="6 7" id="KW-0472">Membrane</keyword>
<feature type="transmembrane region" description="Helical" evidence="7">
    <location>
        <begin position="379"/>
        <end position="407"/>
    </location>
</feature>
<dbReference type="GO" id="GO:0005345">
    <property type="term" value="F:purine nucleobase transmembrane transporter activity"/>
    <property type="evidence" value="ECO:0007669"/>
    <property type="project" value="TreeGrafter"/>
</dbReference>
<organism evidence="8 9">
    <name type="scientific">Pythium insidiosum</name>
    <name type="common">Pythiosis disease agent</name>
    <dbReference type="NCBI Taxonomy" id="114742"/>
    <lineage>
        <taxon>Eukaryota</taxon>
        <taxon>Sar</taxon>
        <taxon>Stramenopiles</taxon>
        <taxon>Oomycota</taxon>
        <taxon>Peronosporomycetes</taxon>
        <taxon>Pythiales</taxon>
        <taxon>Pythiaceae</taxon>
        <taxon>Pythium</taxon>
    </lineage>
</organism>
<proteinExistence type="inferred from homology"/>
<evidence type="ECO:0000313" key="9">
    <source>
        <dbReference type="Proteomes" id="UP001209570"/>
    </source>
</evidence>
<feature type="transmembrane region" description="Helical" evidence="7">
    <location>
        <begin position="248"/>
        <end position="271"/>
    </location>
</feature>
<gene>
    <name evidence="8" type="ORF">P43SY_007370</name>
</gene>
<comment type="caution">
    <text evidence="8">The sequence shown here is derived from an EMBL/GenBank/DDBJ whole genome shotgun (WGS) entry which is preliminary data.</text>
</comment>
<feature type="transmembrane region" description="Helical" evidence="7">
    <location>
        <begin position="135"/>
        <end position="154"/>
    </location>
</feature>
<evidence type="ECO:0008006" key="10">
    <source>
        <dbReference type="Google" id="ProtNLM"/>
    </source>
</evidence>
<dbReference type="InterPro" id="IPR006043">
    <property type="entry name" value="NCS2"/>
</dbReference>
<dbReference type="Pfam" id="PF00860">
    <property type="entry name" value="Xan_ur_permease"/>
    <property type="match status" value="1"/>
</dbReference>
<accession>A0AAD5LIX6</accession>
<dbReference type="PANTHER" id="PTHR43337">
    <property type="entry name" value="XANTHINE/URACIL PERMEASE C887.17-RELATED"/>
    <property type="match status" value="1"/>
</dbReference>
<evidence type="ECO:0000256" key="1">
    <source>
        <dbReference type="ARBA" id="ARBA00004127"/>
    </source>
</evidence>
<evidence type="ECO:0000256" key="7">
    <source>
        <dbReference type="SAM" id="Phobius"/>
    </source>
</evidence>
<evidence type="ECO:0000256" key="6">
    <source>
        <dbReference type="ARBA" id="ARBA00023136"/>
    </source>
</evidence>
<feature type="transmembrane region" description="Helical" evidence="7">
    <location>
        <begin position="283"/>
        <end position="308"/>
    </location>
</feature>
<keyword evidence="4 7" id="KW-0812">Transmembrane</keyword>
<protein>
    <recommendedName>
        <fullName evidence="10">Xanthine uracil vitamin c permease</fullName>
    </recommendedName>
</protein>
<dbReference type="InterPro" id="IPR045018">
    <property type="entry name" value="Azg-like"/>
</dbReference>
<dbReference type="EMBL" id="JAKCXM010000094">
    <property type="protein sequence ID" value="KAJ0402828.1"/>
    <property type="molecule type" value="Genomic_DNA"/>
</dbReference>
<evidence type="ECO:0000256" key="3">
    <source>
        <dbReference type="ARBA" id="ARBA00022448"/>
    </source>
</evidence>
<dbReference type="GO" id="GO:0005886">
    <property type="term" value="C:plasma membrane"/>
    <property type="evidence" value="ECO:0007669"/>
    <property type="project" value="TreeGrafter"/>
</dbReference>
<feature type="transmembrane region" description="Helical" evidence="7">
    <location>
        <begin position="106"/>
        <end position="129"/>
    </location>
</feature>
<feature type="transmembrane region" description="Helical" evidence="7">
    <location>
        <begin position="320"/>
        <end position="341"/>
    </location>
</feature>
<keyword evidence="5 7" id="KW-1133">Transmembrane helix</keyword>
<dbReference type="PANTHER" id="PTHR43337:SF1">
    <property type="entry name" value="XANTHINE_URACIL PERMEASE C887.17-RELATED"/>
    <property type="match status" value="1"/>
</dbReference>
<keyword evidence="9" id="KW-1185">Reference proteome</keyword>
<name>A0AAD5LIX6_PYTIN</name>
<evidence type="ECO:0000256" key="5">
    <source>
        <dbReference type="ARBA" id="ARBA00022989"/>
    </source>
</evidence>
<feature type="transmembrane region" description="Helical" evidence="7">
    <location>
        <begin position="199"/>
        <end position="217"/>
    </location>
</feature>
<feature type="transmembrane region" description="Helical" evidence="7">
    <location>
        <begin position="25"/>
        <end position="47"/>
    </location>
</feature>
<evidence type="ECO:0000313" key="8">
    <source>
        <dbReference type="EMBL" id="KAJ0402828.1"/>
    </source>
</evidence>
<sequence length="487" mass="51796">MKDHIAAYFQLHRFPASSIGTEVRAGLSTFLTMSYILLVNPQILGSIGLNTSDVVLATALSSAFGTFVTAVLGNLPFGLAPGMGLSAYLAFGLVQGSRAMTSEKALTCCFLAGVIMALSALSGLSTLIMKCIPKSVKLATVTGMGLLIALIGLKQVSLVVANESTLVALGDLSDYNVWLCLAGVLLIGTLLSHNVKGSILIGIVVISLISWAIEGNWPREIVSLPRPKYSFGETIDLRDISMDMLPGILGFLFVGVFDVSGILFGMARLAGLEDENHHVPGDIWGYMGASIGTIIAAMMGSSPIIVHVESAAGIKEGGRTGLTSLTIAILFIVSIFFAPLFENVPPVATSPVLIIVGAMMMGECVNVEWHSIDQAIPAFLTLIMMPFTFSIADGVAFGIGAATLLGITTGKWVRTVRGCLSKRPQVTMDLEVGERELLLPQKQPSLFEQLTADNPETVERSPRLLLSRTEIEHTMERSHSLPYGTTP</sequence>
<dbReference type="GO" id="GO:0012505">
    <property type="term" value="C:endomembrane system"/>
    <property type="evidence" value="ECO:0007669"/>
    <property type="project" value="UniProtKB-SubCell"/>
</dbReference>
<evidence type="ECO:0000256" key="4">
    <source>
        <dbReference type="ARBA" id="ARBA00022692"/>
    </source>
</evidence>
<reference evidence="8" key="1">
    <citation type="submission" date="2021-12" db="EMBL/GenBank/DDBJ databases">
        <title>Prjna785345.</title>
        <authorList>
            <person name="Rujirawat T."/>
            <person name="Krajaejun T."/>
        </authorList>
    </citation>
    <scope>NUCLEOTIDE SEQUENCE</scope>
    <source>
        <strain evidence="8">Pi057C3</strain>
    </source>
</reference>